<reference evidence="1 2" key="1">
    <citation type="submission" date="2015-01" db="EMBL/GenBank/DDBJ databases">
        <title>Evolution of Trichinella species and genotypes.</title>
        <authorList>
            <person name="Korhonen P.K."/>
            <person name="Edoardo P."/>
            <person name="Giuseppe L.R."/>
            <person name="Gasser R.B."/>
        </authorList>
    </citation>
    <scope>NUCLEOTIDE SEQUENCE [LARGE SCALE GENOMIC DNA]</scope>
    <source>
        <strain evidence="1">ISS3</strain>
    </source>
</reference>
<comment type="caution">
    <text evidence="1">The sequence shown here is derived from an EMBL/GenBank/DDBJ whole genome shotgun (WGS) entry which is preliminary data.</text>
</comment>
<dbReference type="EMBL" id="JYDH01002152">
    <property type="protein sequence ID" value="KRY18441.1"/>
    <property type="molecule type" value="Genomic_DNA"/>
</dbReference>
<dbReference type="InParanoid" id="A0A0V1A2F6"/>
<evidence type="ECO:0000313" key="1">
    <source>
        <dbReference type="EMBL" id="KRY18441.1"/>
    </source>
</evidence>
<evidence type="ECO:0000313" key="2">
    <source>
        <dbReference type="Proteomes" id="UP000054776"/>
    </source>
</evidence>
<name>A0A0V1A2F6_TRISP</name>
<organism evidence="1 2">
    <name type="scientific">Trichinella spiralis</name>
    <name type="common">Trichina worm</name>
    <dbReference type="NCBI Taxonomy" id="6334"/>
    <lineage>
        <taxon>Eukaryota</taxon>
        <taxon>Metazoa</taxon>
        <taxon>Ecdysozoa</taxon>
        <taxon>Nematoda</taxon>
        <taxon>Enoplea</taxon>
        <taxon>Dorylaimia</taxon>
        <taxon>Trichinellida</taxon>
        <taxon>Trichinellidae</taxon>
        <taxon>Trichinella</taxon>
    </lineage>
</organism>
<keyword evidence="2" id="KW-1185">Reference proteome</keyword>
<sequence length="55" mass="6076">MAGGMIFTLFQGTFFYGFSKSWGLSNLGNFLKILGTFQPRELFKNLGDFATSGTL</sequence>
<proteinExistence type="predicted"/>
<protein>
    <submittedName>
        <fullName evidence="1">Uncharacterized protein</fullName>
    </submittedName>
</protein>
<gene>
    <name evidence="1" type="ORF">T01_6106</name>
</gene>
<dbReference type="AlphaFoldDB" id="A0A0V1A2F6"/>
<accession>A0A0V1A2F6</accession>
<dbReference type="Proteomes" id="UP000054776">
    <property type="component" value="Unassembled WGS sequence"/>
</dbReference>